<reference evidence="1 2" key="1">
    <citation type="submission" date="2021-06" db="EMBL/GenBank/DDBJ databases">
        <title>Caerostris extrusa draft genome.</title>
        <authorList>
            <person name="Kono N."/>
            <person name="Arakawa K."/>
        </authorList>
    </citation>
    <scope>NUCLEOTIDE SEQUENCE [LARGE SCALE GENOMIC DNA]</scope>
</reference>
<name>A0AAV4QUE7_CAEEX</name>
<evidence type="ECO:0000313" key="2">
    <source>
        <dbReference type="Proteomes" id="UP001054945"/>
    </source>
</evidence>
<comment type="caution">
    <text evidence="1">The sequence shown here is derived from an EMBL/GenBank/DDBJ whole genome shotgun (WGS) entry which is preliminary data.</text>
</comment>
<protein>
    <submittedName>
        <fullName evidence="1">Uncharacterized protein</fullName>
    </submittedName>
</protein>
<organism evidence="1 2">
    <name type="scientific">Caerostris extrusa</name>
    <name type="common">Bark spider</name>
    <name type="synonym">Caerostris bankana</name>
    <dbReference type="NCBI Taxonomy" id="172846"/>
    <lineage>
        <taxon>Eukaryota</taxon>
        <taxon>Metazoa</taxon>
        <taxon>Ecdysozoa</taxon>
        <taxon>Arthropoda</taxon>
        <taxon>Chelicerata</taxon>
        <taxon>Arachnida</taxon>
        <taxon>Araneae</taxon>
        <taxon>Araneomorphae</taxon>
        <taxon>Entelegynae</taxon>
        <taxon>Araneoidea</taxon>
        <taxon>Araneidae</taxon>
        <taxon>Caerostris</taxon>
    </lineage>
</organism>
<accession>A0AAV4QUE7</accession>
<gene>
    <name evidence="1" type="ORF">CEXT_743991</name>
</gene>
<proteinExistence type="predicted"/>
<evidence type="ECO:0000313" key="1">
    <source>
        <dbReference type="EMBL" id="GIY11904.1"/>
    </source>
</evidence>
<dbReference type="AlphaFoldDB" id="A0AAV4QUE7"/>
<sequence length="98" mass="11486">MNVSKLPPLMHPRGVMVPNLPFKIQIYDQVMRVSSDRSNGNDKCPQNSPATHHFVNDGARILHLRFKFMIRYRVSSDRMSYRLKFFPKSRQNSFGISF</sequence>
<dbReference type="EMBL" id="BPLR01006719">
    <property type="protein sequence ID" value="GIY11904.1"/>
    <property type="molecule type" value="Genomic_DNA"/>
</dbReference>
<keyword evidence="2" id="KW-1185">Reference proteome</keyword>
<dbReference type="Proteomes" id="UP001054945">
    <property type="component" value="Unassembled WGS sequence"/>
</dbReference>